<gene>
    <name evidence="2" type="ORF">JGU71_12040</name>
</gene>
<reference evidence="2" key="1">
    <citation type="submission" date="2020-12" db="EMBL/GenBank/DDBJ databases">
        <title>Antrihabitans popcorni sp. nov. and Antrihabitans auranticaus sp. nov., isolated from a larva cave.</title>
        <authorList>
            <person name="Lee S.D."/>
            <person name="Kim I.S."/>
        </authorList>
    </citation>
    <scope>NUCLEOTIDE SEQUENCE</scope>
    <source>
        <strain evidence="2">YC3-6</strain>
    </source>
</reference>
<evidence type="ECO:0000259" key="1">
    <source>
        <dbReference type="PROSITE" id="PS51729"/>
    </source>
</evidence>
<dbReference type="PROSITE" id="PS51729">
    <property type="entry name" value="GNAT_YJDJ"/>
    <property type="match status" value="1"/>
</dbReference>
<dbReference type="InterPro" id="IPR016181">
    <property type="entry name" value="Acyl_CoA_acyltransferase"/>
</dbReference>
<dbReference type="AlphaFoldDB" id="A0A934U4A0"/>
<dbReference type="Gene3D" id="3.40.630.30">
    <property type="match status" value="1"/>
</dbReference>
<dbReference type="Pfam" id="PF14542">
    <property type="entry name" value="Acetyltransf_CG"/>
    <property type="match status" value="1"/>
</dbReference>
<dbReference type="InterPro" id="IPR045057">
    <property type="entry name" value="Gcn5-rel_NAT"/>
</dbReference>
<name>A0A934U4A0_9NOCA</name>
<dbReference type="InterPro" id="IPR031165">
    <property type="entry name" value="GNAT_YJDJ"/>
</dbReference>
<organism evidence="2 3">
    <name type="scientific">Antrihabitans stalagmiti</name>
    <dbReference type="NCBI Taxonomy" id="2799499"/>
    <lineage>
        <taxon>Bacteria</taxon>
        <taxon>Bacillati</taxon>
        <taxon>Actinomycetota</taxon>
        <taxon>Actinomycetes</taxon>
        <taxon>Mycobacteriales</taxon>
        <taxon>Nocardiaceae</taxon>
        <taxon>Antrihabitans</taxon>
    </lineage>
</organism>
<feature type="domain" description="N-acetyltransferase" evidence="1">
    <location>
        <begin position="11"/>
        <end position="107"/>
    </location>
</feature>
<proteinExistence type="predicted"/>
<protein>
    <submittedName>
        <fullName evidence="2">N-acetyltransferase</fullName>
    </submittedName>
</protein>
<keyword evidence="3" id="KW-1185">Reference proteome</keyword>
<evidence type="ECO:0000313" key="3">
    <source>
        <dbReference type="Proteomes" id="UP000655868"/>
    </source>
</evidence>
<dbReference type="PANTHER" id="PTHR31435:SF9">
    <property type="entry name" value="PROTEIN NATD1"/>
    <property type="match status" value="1"/>
</dbReference>
<dbReference type="PANTHER" id="PTHR31435">
    <property type="entry name" value="PROTEIN NATD1"/>
    <property type="match status" value="1"/>
</dbReference>
<evidence type="ECO:0000313" key="2">
    <source>
        <dbReference type="EMBL" id="MBJ8339618.1"/>
    </source>
</evidence>
<dbReference type="RefSeq" id="WP_199704346.1">
    <property type="nucleotide sequence ID" value="NZ_JAEMNV010000003.1"/>
</dbReference>
<accession>A0A934U4A0</accession>
<sequence length="109" mass="12157">MLSDAITTETVVNAAQSRFELWLNGDLVGIMGFYESELTKGGRAGRPMVVSFMHTVITEDFGHRGLAGVLVRGALDHARVYGWKVRPVCTYVQRFLADNPEYREVVVPL</sequence>
<dbReference type="Proteomes" id="UP000655868">
    <property type="component" value="Unassembled WGS sequence"/>
</dbReference>
<dbReference type="EMBL" id="JAEMNV010000003">
    <property type="protein sequence ID" value="MBJ8339618.1"/>
    <property type="molecule type" value="Genomic_DNA"/>
</dbReference>
<comment type="caution">
    <text evidence="2">The sequence shown here is derived from an EMBL/GenBank/DDBJ whole genome shotgun (WGS) entry which is preliminary data.</text>
</comment>
<dbReference type="SUPFAM" id="SSF55729">
    <property type="entry name" value="Acyl-CoA N-acyltransferases (Nat)"/>
    <property type="match status" value="1"/>
</dbReference>